<dbReference type="AlphaFoldDB" id="A0A7J8NHU2"/>
<keyword evidence="2" id="KW-1185">Reference proteome</keyword>
<gene>
    <name evidence="1" type="ORF">Golob_000083</name>
</gene>
<feature type="non-terminal residue" evidence="1">
    <location>
        <position position="115"/>
    </location>
</feature>
<sequence length="115" mass="12712">MKASNPDQFNQTLNELLNELSTEATTGGPLHKYAVGNATASSSQTVYATWLALRKMGFLAPFYGVIKGWVLSTRETERKRSLAPFSFDSDNGEEISDARLAGRSGKLLFPFLFIF</sequence>
<dbReference type="InterPro" id="IPR038408">
    <property type="entry name" value="GNK2_sf"/>
</dbReference>
<proteinExistence type="predicted"/>
<name>A0A7J8NHU2_9ROSI</name>
<accession>A0A7J8NHU2</accession>
<dbReference type="Gene3D" id="3.30.430.20">
    <property type="entry name" value="Gnk2 domain, C-X8-C-X2-C motif"/>
    <property type="match status" value="1"/>
</dbReference>
<protein>
    <submittedName>
        <fullName evidence="1">Uncharacterized protein</fullName>
    </submittedName>
</protein>
<evidence type="ECO:0000313" key="2">
    <source>
        <dbReference type="Proteomes" id="UP000593572"/>
    </source>
</evidence>
<comment type="caution">
    <text evidence="1">The sequence shown here is derived from an EMBL/GenBank/DDBJ whole genome shotgun (WGS) entry which is preliminary data.</text>
</comment>
<dbReference type="Proteomes" id="UP000593572">
    <property type="component" value="Unassembled WGS sequence"/>
</dbReference>
<dbReference type="EMBL" id="JABEZX010350247">
    <property type="protein sequence ID" value="MBA0576568.1"/>
    <property type="molecule type" value="Genomic_DNA"/>
</dbReference>
<reference evidence="1 2" key="1">
    <citation type="journal article" date="2019" name="Genome Biol. Evol.">
        <title>Insights into the evolution of the New World diploid cottons (Gossypium, subgenus Houzingenia) based on genome sequencing.</title>
        <authorList>
            <person name="Grover C.E."/>
            <person name="Arick M.A. 2nd"/>
            <person name="Thrash A."/>
            <person name="Conover J.L."/>
            <person name="Sanders W.S."/>
            <person name="Peterson D.G."/>
            <person name="Frelichowski J.E."/>
            <person name="Scheffler J.A."/>
            <person name="Scheffler B.E."/>
            <person name="Wendel J.F."/>
        </authorList>
    </citation>
    <scope>NUCLEOTIDE SEQUENCE [LARGE SCALE GENOMIC DNA]</scope>
    <source>
        <strain evidence="1">157</strain>
        <tissue evidence="1">Leaf</tissue>
    </source>
</reference>
<organism evidence="1 2">
    <name type="scientific">Gossypium lobatum</name>
    <dbReference type="NCBI Taxonomy" id="34289"/>
    <lineage>
        <taxon>Eukaryota</taxon>
        <taxon>Viridiplantae</taxon>
        <taxon>Streptophyta</taxon>
        <taxon>Embryophyta</taxon>
        <taxon>Tracheophyta</taxon>
        <taxon>Spermatophyta</taxon>
        <taxon>Magnoliopsida</taxon>
        <taxon>eudicotyledons</taxon>
        <taxon>Gunneridae</taxon>
        <taxon>Pentapetalae</taxon>
        <taxon>rosids</taxon>
        <taxon>malvids</taxon>
        <taxon>Malvales</taxon>
        <taxon>Malvaceae</taxon>
        <taxon>Malvoideae</taxon>
        <taxon>Gossypium</taxon>
    </lineage>
</organism>
<evidence type="ECO:0000313" key="1">
    <source>
        <dbReference type="EMBL" id="MBA0576568.1"/>
    </source>
</evidence>